<feature type="compositionally biased region" description="Low complexity" evidence="1">
    <location>
        <begin position="1"/>
        <end position="25"/>
    </location>
</feature>
<sequence length="132" mass="14003">MAFVAAAPLPLRRTLPAADRARPAPAATPTPPPPPPLPPPRGRRRGHPHPPRRPHPHPPVPGRPSDGVGPAPLVGRSRAPDDRHGRGRWPRPHLHDGRRQGADARGRGGPRVVGPVRRVGVGRAGRRGGEAD</sequence>
<accession>A0A1X6PC89</accession>
<dbReference type="AlphaFoldDB" id="A0A1X6PC89"/>
<feature type="region of interest" description="Disordered" evidence="1">
    <location>
        <begin position="1"/>
        <end position="132"/>
    </location>
</feature>
<feature type="compositionally biased region" description="Basic and acidic residues" evidence="1">
    <location>
        <begin position="93"/>
        <end position="106"/>
    </location>
</feature>
<protein>
    <submittedName>
        <fullName evidence="2">Uncharacterized protein</fullName>
    </submittedName>
</protein>
<evidence type="ECO:0000313" key="2">
    <source>
        <dbReference type="EMBL" id="OSX78539.1"/>
    </source>
</evidence>
<organism evidence="2 3">
    <name type="scientific">Porphyra umbilicalis</name>
    <name type="common">Purple laver</name>
    <name type="synonym">Red alga</name>
    <dbReference type="NCBI Taxonomy" id="2786"/>
    <lineage>
        <taxon>Eukaryota</taxon>
        <taxon>Rhodophyta</taxon>
        <taxon>Bangiophyceae</taxon>
        <taxon>Bangiales</taxon>
        <taxon>Bangiaceae</taxon>
        <taxon>Porphyra</taxon>
    </lineage>
</organism>
<feature type="compositionally biased region" description="Pro residues" evidence="1">
    <location>
        <begin position="26"/>
        <end position="40"/>
    </location>
</feature>
<name>A0A1X6PC89_PORUM</name>
<dbReference type="Proteomes" id="UP000218209">
    <property type="component" value="Unassembled WGS sequence"/>
</dbReference>
<proteinExistence type="predicted"/>
<feature type="compositionally biased region" description="Basic residues" evidence="1">
    <location>
        <begin position="41"/>
        <end position="56"/>
    </location>
</feature>
<dbReference type="EMBL" id="KV918810">
    <property type="protein sequence ID" value="OSX78539.1"/>
    <property type="molecule type" value="Genomic_DNA"/>
</dbReference>
<evidence type="ECO:0000256" key="1">
    <source>
        <dbReference type="SAM" id="MobiDB-lite"/>
    </source>
</evidence>
<gene>
    <name evidence="2" type="ORF">BU14_0106s0005</name>
</gene>
<keyword evidence="3" id="KW-1185">Reference proteome</keyword>
<feature type="compositionally biased region" description="Low complexity" evidence="1">
    <location>
        <begin position="110"/>
        <end position="121"/>
    </location>
</feature>
<reference evidence="2 3" key="1">
    <citation type="submission" date="2017-03" db="EMBL/GenBank/DDBJ databases">
        <title>WGS assembly of Porphyra umbilicalis.</title>
        <authorList>
            <person name="Brawley S.H."/>
            <person name="Blouin N.A."/>
            <person name="Ficko-Blean E."/>
            <person name="Wheeler G.L."/>
            <person name="Lohr M."/>
            <person name="Goodson H.V."/>
            <person name="Jenkins J.W."/>
            <person name="Blaby-Haas C.E."/>
            <person name="Helliwell K.E."/>
            <person name="Chan C."/>
            <person name="Marriage T."/>
            <person name="Bhattacharya D."/>
            <person name="Klein A.S."/>
            <person name="Badis Y."/>
            <person name="Brodie J."/>
            <person name="Cao Y."/>
            <person name="Collen J."/>
            <person name="Dittami S.M."/>
            <person name="Gachon C.M."/>
            <person name="Green B.R."/>
            <person name="Karpowicz S."/>
            <person name="Kim J.W."/>
            <person name="Kudahl U."/>
            <person name="Lin S."/>
            <person name="Michel G."/>
            <person name="Mittag M."/>
            <person name="Olson B.J."/>
            <person name="Pangilinan J."/>
            <person name="Peng Y."/>
            <person name="Qiu H."/>
            <person name="Shu S."/>
            <person name="Singer J.T."/>
            <person name="Smith A.G."/>
            <person name="Sprecher B.N."/>
            <person name="Wagner V."/>
            <person name="Wang W."/>
            <person name="Wang Z.-Y."/>
            <person name="Yan J."/>
            <person name="Yarish C."/>
            <person name="Zoeuner-Riek S."/>
            <person name="Zhuang Y."/>
            <person name="Zou Y."/>
            <person name="Lindquist E.A."/>
            <person name="Grimwood J."/>
            <person name="Barry K."/>
            <person name="Rokhsar D.S."/>
            <person name="Schmutz J."/>
            <person name="Stiller J.W."/>
            <person name="Grossman A.R."/>
            <person name="Prochnik S.E."/>
        </authorList>
    </citation>
    <scope>NUCLEOTIDE SEQUENCE [LARGE SCALE GENOMIC DNA]</scope>
    <source>
        <strain evidence="2">4086291</strain>
    </source>
</reference>
<evidence type="ECO:0000313" key="3">
    <source>
        <dbReference type="Proteomes" id="UP000218209"/>
    </source>
</evidence>